<dbReference type="EMBL" id="JAAOAK010000248">
    <property type="protein sequence ID" value="KAF5680274.1"/>
    <property type="molecule type" value="Genomic_DNA"/>
</dbReference>
<dbReference type="PANTHER" id="PTHR35910">
    <property type="entry name" value="2EXR DOMAIN-CONTAINING PROTEIN"/>
    <property type="match status" value="1"/>
</dbReference>
<dbReference type="Pfam" id="PF20150">
    <property type="entry name" value="2EXR"/>
    <property type="match status" value="1"/>
</dbReference>
<protein>
    <recommendedName>
        <fullName evidence="1">2EXR domain-containing protein</fullName>
    </recommendedName>
</protein>
<dbReference type="Proteomes" id="UP000562682">
    <property type="component" value="Unassembled WGS sequence"/>
</dbReference>
<proteinExistence type="predicted"/>
<feature type="domain" description="2EXR" evidence="1">
    <location>
        <begin position="6"/>
        <end position="118"/>
    </location>
</feature>
<gene>
    <name evidence="2" type="ORF">FDENT_8477</name>
</gene>
<keyword evidence="3" id="KW-1185">Reference proteome</keyword>
<comment type="caution">
    <text evidence="2">The sequence shown here is derived from an EMBL/GenBank/DDBJ whole genome shotgun (WGS) entry which is preliminary data.</text>
</comment>
<reference evidence="2 3" key="1">
    <citation type="submission" date="2020-05" db="EMBL/GenBank/DDBJ databases">
        <title>Identification and distribution of gene clusters putatively required for synthesis of sphingolipid metabolism inhibitors in phylogenetically diverse species of the filamentous fungus Fusarium.</title>
        <authorList>
            <person name="Kim H.-S."/>
            <person name="Busman M."/>
            <person name="Brown D.W."/>
            <person name="Divon H."/>
            <person name="Uhlig S."/>
            <person name="Proctor R.H."/>
        </authorList>
    </citation>
    <scope>NUCLEOTIDE SEQUENCE [LARGE SCALE GENOMIC DNA]</scope>
    <source>
        <strain evidence="2 3">NRRL 25311</strain>
    </source>
</reference>
<accession>A0A8H5TXP3</accession>
<dbReference type="InterPro" id="IPR045518">
    <property type="entry name" value="2EXR"/>
</dbReference>
<dbReference type="PANTHER" id="PTHR35910:SF1">
    <property type="entry name" value="2EXR DOMAIN-CONTAINING PROTEIN"/>
    <property type="match status" value="1"/>
</dbReference>
<organism evidence="2 3">
    <name type="scientific">Fusarium denticulatum</name>
    <dbReference type="NCBI Taxonomy" id="48507"/>
    <lineage>
        <taxon>Eukaryota</taxon>
        <taxon>Fungi</taxon>
        <taxon>Dikarya</taxon>
        <taxon>Ascomycota</taxon>
        <taxon>Pezizomycotina</taxon>
        <taxon>Sordariomycetes</taxon>
        <taxon>Hypocreomycetidae</taxon>
        <taxon>Hypocreales</taxon>
        <taxon>Nectriaceae</taxon>
        <taxon>Fusarium</taxon>
        <taxon>Fusarium fujikuroi species complex</taxon>
    </lineage>
</organism>
<sequence length="327" mass="37935">MEECTFPLFSQLPLELREQIWKMAIRPDKPGVHIFRVYHPELDNPGHAVDIHGFTLEHDFRRVCQRDPVCPGRLALPVRNKYPDSTDGSSDHDISTYLIDSSLWTVCQESRSIMRKVHGSNDASSQSPLESATAHYLSGSVPSYITIYPKNDLIVLQFDDILKCDEDYLLYMFYYMFLEKPWGSDGVVNLGIEYNIDWGIGEHSDHALSKLYSLASSGLFANVWIIDHNLKRREGIPPQKDSVEHEYKNPELKTAFYANDRKFLKVNLELGDGCMEHWKYLRVISEDCDDSSIDFTNRLREEVWLHYVPYCNRPCYVGLLGWDDIRE</sequence>
<name>A0A8H5TXP3_9HYPO</name>
<evidence type="ECO:0000313" key="2">
    <source>
        <dbReference type="EMBL" id="KAF5680274.1"/>
    </source>
</evidence>
<evidence type="ECO:0000259" key="1">
    <source>
        <dbReference type="Pfam" id="PF20150"/>
    </source>
</evidence>
<dbReference type="AlphaFoldDB" id="A0A8H5TXP3"/>
<evidence type="ECO:0000313" key="3">
    <source>
        <dbReference type="Proteomes" id="UP000562682"/>
    </source>
</evidence>